<dbReference type="PANTHER" id="PTHR37945">
    <property type="entry name" value="EXTRACELLULAR TUNGSTATE BINDING PROTEIN"/>
    <property type="match status" value="1"/>
</dbReference>
<protein>
    <submittedName>
        <fullName evidence="2">Sulfate transporter</fullName>
    </submittedName>
</protein>
<dbReference type="EMBL" id="RXMA01000011">
    <property type="protein sequence ID" value="RTR19429.1"/>
    <property type="molecule type" value="Genomic_DNA"/>
</dbReference>
<dbReference type="AlphaFoldDB" id="A0A3S0JHR1"/>
<reference evidence="2 3" key="1">
    <citation type="submission" date="2018-12" db="EMBL/GenBank/DDBJ databases">
        <authorList>
            <person name="Yang Y."/>
        </authorList>
    </citation>
    <scope>NUCLEOTIDE SEQUENCE [LARGE SCALE GENOMIC DNA]</scope>
    <source>
        <strain evidence="2 3">L-25-5w-1</strain>
    </source>
</reference>
<feature type="domain" description="PBP" evidence="1">
    <location>
        <begin position="36"/>
        <end position="261"/>
    </location>
</feature>
<keyword evidence="3" id="KW-1185">Reference proteome</keyword>
<sequence>MQRRSVIGRVVLGLAAAVTLCTLGGAPGARAEDRFITVASTTSTEDSGLFKALLPAFTAKTGIAVRVVAKGTGQAIDLAKRGDADVLFVHHKPSEEKFVAEGFAAERKPVMYNDFVIVGPAKDPAGVKGSKDVADALGRIAAAKAPFVSRGDDSGTHKAELALWKAANLDPAKAESGQGWYKAIGQGMGPTLNTAAALEGYALADRGTWLNFKNRGGLSILVEGDKRLFNQYGVMLVSPAKFPHVKAKDGQSFVDWLVSAEGQQAIAAYQIDGQSLFFPNANEPGV</sequence>
<name>A0A3S0JHR1_9PROT</name>
<dbReference type="Proteomes" id="UP000277007">
    <property type="component" value="Unassembled WGS sequence"/>
</dbReference>
<dbReference type="RefSeq" id="WP_126615921.1">
    <property type="nucleotide sequence ID" value="NZ_JBHUCY010000049.1"/>
</dbReference>
<dbReference type="PANTHER" id="PTHR37945:SF1">
    <property type="entry name" value="EXTRACELLULAR TUNGSTATE BINDING PROTEIN"/>
    <property type="match status" value="1"/>
</dbReference>
<proteinExistence type="predicted"/>
<comment type="caution">
    <text evidence="2">The sequence shown here is derived from an EMBL/GenBank/DDBJ whole genome shotgun (WGS) entry which is preliminary data.</text>
</comment>
<organism evidence="2 3">
    <name type="scientific">Azospirillum griseum</name>
    <dbReference type="NCBI Taxonomy" id="2496639"/>
    <lineage>
        <taxon>Bacteria</taxon>
        <taxon>Pseudomonadati</taxon>
        <taxon>Pseudomonadota</taxon>
        <taxon>Alphaproteobacteria</taxon>
        <taxon>Rhodospirillales</taxon>
        <taxon>Azospirillaceae</taxon>
        <taxon>Azospirillum</taxon>
    </lineage>
</organism>
<dbReference type="SUPFAM" id="SSF53850">
    <property type="entry name" value="Periplasmic binding protein-like II"/>
    <property type="match status" value="1"/>
</dbReference>
<dbReference type="Pfam" id="PF12849">
    <property type="entry name" value="PBP_like_2"/>
    <property type="match status" value="1"/>
</dbReference>
<dbReference type="OrthoDB" id="186379at2"/>
<dbReference type="InterPro" id="IPR052738">
    <property type="entry name" value="ABC-Tungstate_binding"/>
</dbReference>
<dbReference type="Gene3D" id="3.40.190.10">
    <property type="entry name" value="Periplasmic binding protein-like II"/>
    <property type="match status" value="2"/>
</dbReference>
<evidence type="ECO:0000259" key="1">
    <source>
        <dbReference type="Pfam" id="PF12849"/>
    </source>
</evidence>
<evidence type="ECO:0000313" key="3">
    <source>
        <dbReference type="Proteomes" id="UP000277007"/>
    </source>
</evidence>
<accession>A0A3S0JHR1</accession>
<gene>
    <name evidence="2" type="ORF">EJ903_13085</name>
</gene>
<evidence type="ECO:0000313" key="2">
    <source>
        <dbReference type="EMBL" id="RTR19429.1"/>
    </source>
</evidence>
<dbReference type="InterPro" id="IPR024370">
    <property type="entry name" value="PBP_domain"/>
</dbReference>